<gene>
    <name evidence="2" type="ORF">K505DRAFT_298554</name>
</gene>
<dbReference type="OrthoDB" id="5423360at2759"/>
<dbReference type="Pfam" id="PF01425">
    <property type="entry name" value="Amidase"/>
    <property type="match status" value="1"/>
</dbReference>
<evidence type="ECO:0000259" key="1">
    <source>
        <dbReference type="Pfam" id="PF01425"/>
    </source>
</evidence>
<keyword evidence="3" id="KW-1185">Reference proteome</keyword>
<evidence type="ECO:0000313" key="2">
    <source>
        <dbReference type="EMBL" id="KAF2797298.1"/>
    </source>
</evidence>
<dbReference type="SUPFAM" id="SSF75304">
    <property type="entry name" value="Amidase signature (AS) enzymes"/>
    <property type="match status" value="1"/>
</dbReference>
<evidence type="ECO:0000313" key="3">
    <source>
        <dbReference type="Proteomes" id="UP000799757"/>
    </source>
</evidence>
<dbReference type="InterPro" id="IPR023631">
    <property type="entry name" value="Amidase_dom"/>
</dbReference>
<dbReference type="PANTHER" id="PTHR46310:SF7">
    <property type="entry name" value="AMIDASE 1"/>
    <property type="match status" value="1"/>
</dbReference>
<dbReference type="InterPro" id="IPR036928">
    <property type="entry name" value="AS_sf"/>
</dbReference>
<proteinExistence type="predicted"/>
<protein>
    <recommendedName>
        <fullName evidence="1">Amidase domain-containing protein</fullName>
    </recommendedName>
</protein>
<sequence>MTDPAGETAPALQRLIDLGAVVVGKTKTTQFALGERPTADYVDQLAPFNPRGDGYQHPQGSSCGTGAGVASYDWLDFGTGSDTGGSALSTFLDAQVQPMNTNASFNAYTNTTQGISAYLGLTYSNITNYDQYRLLAVPFKDRYVATFGKAPYWNPVTRARWTRGASLPLSSYESATEHYALFQRWFRAVLTPTCEDALVLYPMGAGTEDYRDAYVGAPSAIFGAGFPGTQMAVLAALPDYTVPIGERTYYSRVSERNETLPVTIGIVAAAGCDGMLVDLVRDLAEKGVLRGEVGTGISMYD</sequence>
<dbReference type="EMBL" id="MU001809">
    <property type="protein sequence ID" value="KAF2797298.1"/>
    <property type="molecule type" value="Genomic_DNA"/>
</dbReference>
<dbReference type="AlphaFoldDB" id="A0A6A6XM94"/>
<dbReference type="Proteomes" id="UP000799757">
    <property type="component" value="Unassembled WGS sequence"/>
</dbReference>
<accession>A0A6A6XM94</accession>
<dbReference type="PANTHER" id="PTHR46310">
    <property type="entry name" value="AMIDASE 1"/>
    <property type="match status" value="1"/>
</dbReference>
<organism evidence="2 3">
    <name type="scientific">Melanomma pulvis-pyrius CBS 109.77</name>
    <dbReference type="NCBI Taxonomy" id="1314802"/>
    <lineage>
        <taxon>Eukaryota</taxon>
        <taxon>Fungi</taxon>
        <taxon>Dikarya</taxon>
        <taxon>Ascomycota</taxon>
        <taxon>Pezizomycotina</taxon>
        <taxon>Dothideomycetes</taxon>
        <taxon>Pleosporomycetidae</taxon>
        <taxon>Pleosporales</taxon>
        <taxon>Melanommataceae</taxon>
        <taxon>Melanomma</taxon>
    </lineage>
</organism>
<dbReference type="Gene3D" id="3.90.1300.10">
    <property type="entry name" value="Amidase signature (AS) domain"/>
    <property type="match status" value="2"/>
</dbReference>
<feature type="domain" description="Amidase" evidence="1">
    <location>
        <begin position="9"/>
        <end position="86"/>
    </location>
</feature>
<reference evidence="2" key="1">
    <citation type="journal article" date="2020" name="Stud. Mycol.">
        <title>101 Dothideomycetes genomes: a test case for predicting lifestyles and emergence of pathogens.</title>
        <authorList>
            <person name="Haridas S."/>
            <person name="Albert R."/>
            <person name="Binder M."/>
            <person name="Bloem J."/>
            <person name="Labutti K."/>
            <person name="Salamov A."/>
            <person name="Andreopoulos B."/>
            <person name="Baker S."/>
            <person name="Barry K."/>
            <person name="Bills G."/>
            <person name="Bluhm B."/>
            <person name="Cannon C."/>
            <person name="Castanera R."/>
            <person name="Culley D."/>
            <person name="Daum C."/>
            <person name="Ezra D."/>
            <person name="Gonzalez J."/>
            <person name="Henrissat B."/>
            <person name="Kuo A."/>
            <person name="Liang C."/>
            <person name="Lipzen A."/>
            <person name="Lutzoni F."/>
            <person name="Magnuson J."/>
            <person name="Mondo S."/>
            <person name="Nolan M."/>
            <person name="Ohm R."/>
            <person name="Pangilinan J."/>
            <person name="Park H.-J."/>
            <person name="Ramirez L."/>
            <person name="Alfaro M."/>
            <person name="Sun H."/>
            <person name="Tritt A."/>
            <person name="Yoshinaga Y."/>
            <person name="Zwiers L.-H."/>
            <person name="Turgeon B."/>
            <person name="Goodwin S."/>
            <person name="Spatafora J."/>
            <person name="Crous P."/>
            <person name="Grigoriev I."/>
        </authorList>
    </citation>
    <scope>NUCLEOTIDE SEQUENCE</scope>
    <source>
        <strain evidence="2">CBS 109.77</strain>
    </source>
</reference>
<name>A0A6A6XM94_9PLEO</name>